<accession>A0A0H4VTD9</accession>
<feature type="transmembrane region" description="Helical" evidence="1">
    <location>
        <begin position="198"/>
        <end position="220"/>
    </location>
</feature>
<protein>
    <submittedName>
        <fullName evidence="2">Uncharacterized protein</fullName>
    </submittedName>
</protein>
<dbReference type="EMBL" id="CP010777">
    <property type="protein sequence ID" value="AKQ47197.1"/>
    <property type="molecule type" value="Genomic_DNA"/>
</dbReference>
<keyword evidence="1" id="KW-1133">Transmembrane helix</keyword>
<keyword evidence="1" id="KW-0472">Membrane</keyword>
<proteinExistence type="predicted"/>
<sequence length="289" mass="30639">MKSRFGPVYWILGLKRKQLIGGNAESQQRATKALVNENTNKGQEIVLVEKQVLLATLADMILQSMPSRWLPLVSILAILLLLSACSTQKPFYSFATSSKIQQEPPTPLLDSVTAAQPAAMVTTPVAVPESYPLLASTATPALPLVSSQPRLKEEAVRPLAMQSFDIPVSSVTQSKKVSPQKMAPKEEKTPNTKGIHTLVTLGIFLGFVSLVLGLIGLVTVQSGGTALIVVYLLTALAGIVLSARALSKIKASPDSTVYEKDRKAAKLGLLLSLVPAVLILLLALAGAVG</sequence>
<feature type="transmembrane region" description="Helical" evidence="1">
    <location>
        <begin position="69"/>
        <end position="87"/>
    </location>
</feature>
<evidence type="ECO:0000256" key="1">
    <source>
        <dbReference type="SAM" id="Phobius"/>
    </source>
</evidence>
<evidence type="ECO:0000313" key="3">
    <source>
        <dbReference type="Proteomes" id="UP000036458"/>
    </source>
</evidence>
<organism evidence="2 3">
    <name type="scientific">Rufibacter radiotolerans</name>
    <dbReference type="NCBI Taxonomy" id="1379910"/>
    <lineage>
        <taxon>Bacteria</taxon>
        <taxon>Pseudomonadati</taxon>
        <taxon>Bacteroidota</taxon>
        <taxon>Cytophagia</taxon>
        <taxon>Cytophagales</taxon>
        <taxon>Hymenobacteraceae</taxon>
        <taxon>Rufibacter</taxon>
    </lineage>
</organism>
<name>A0A0H4VTD9_9BACT</name>
<dbReference type="KEGG" id="ruf:TH63_18620"/>
<dbReference type="RefSeq" id="WP_048922281.1">
    <property type="nucleotide sequence ID" value="NZ_CP010777.1"/>
</dbReference>
<reference evidence="2 3" key="1">
    <citation type="submission" date="2015-01" db="EMBL/GenBank/DDBJ databases">
        <title>Rufibacter sp./DG31D/ whole genome sequencing.</title>
        <authorList>
            <person name="Kim M.K."/>
            <person name="Srinivasan S."/>
            <person name="Lee J.-J."/>
        </authorList>
    </citation>
    <scope>NUCLEOTIDE SEQUENCE [LARGE SCALE GENOMIC DNA]</scope>
    <source>
        <strain evidence="2 3">DG31D</strain>
    </source>
</reference>
<dbReference type="Proteomes" id="UP000036458">
    <property type="component" value="Chromosome"/>
</dbReference>
<dbReference type="PATRIC" id="fig|1379910.4.peg.4058"/>
<feature type="transmembrane region" description="Helical" evidence="1">
    <location>
        <begin position="267"/>
        <end position="288"/>
    </location>
</feature>
<gene>
    <name evidence="2" type="ORF">TH63_18620</name>
</gene>
<dbReference type="AlphaFoldDB" id="A0A0H4VTD9"/>
<keyword evidence="3" id="KW-1185">Reference proteome</keyword>
<keyword evidence="1" id="KW-0812">Transmembrane</keyword>
<feature type="transmembrane region" description="Helical" evidence="1">
    <location>
        <begin position="226"/>
        <end position="246"/>
    </location>
</feature>
<evidence type="ECO:0000313" key="2">
    <source>
        <dbReference type="EMBL" id="AKQ47197.1"/>
    </source>
</evidence>